<evidence type="ECO:0000256" key="3">
    <source>
        <dbReference type="ARBA" id="ARBA00023002"/>
    </source>
</evidence>
<sequence length="474" mass="50241">MSEFDVVIIGTGWSGLSAARVLQAKGKKVLVLEAQDRRGGRALSKTIDGMIVDVGCSMIHGYDKGNPAREIAEEFGADVQVLQGSMPRLIAHGEGTQTLEAGAVVAEAGKAGAGGIDLSQVDRATVSNTKSLYDHFASHSPPKDALAFLRLNELGPGIPLETISLKYWKYERNLAGVDAAPVKGYASLVEDIWKSVESAATNPVKVILNAEVTALEYLVAAGTVKVTTKDPRDSASAPTTYTVPIVLSTIPLGVLKERALTSFFSPTLPPSTLGALSRSRSGDLNKIYLSYPSVWWPGGDEKFVLLGPSTPIPSPSSLASPDDIWAHTTLIAENVAASISSRASTANKAVLLFMVGANAAQALERFTDAEIQASLHAFLVRKLGGPGTTAPTPSSILVTRWRADPWARGAASTPVTVDNDGPLDFIELSRSVWDDHLFFGGEHTELDHHGSVPGAILSGEREANKILTAFKARQ</sequence>
<dbReference type="PANTHER" id="PTHR10742:SF386">
    <property type="entry name" value="LYSINE-SPECIFIC HISTONE DEMETHYLASE 1A"/>
    <property type="match status" value="1"/>
</dbReference>
<dbReference type="InterPro" id="IPR002937">
    <property type="entry name" value="Amino_oxidase"/>
</dbReference>
<dbReference type="PANTHER" id="PTHR10742">
    <property type="entry name" value="FLAVIN MONOAMINE OXIDASE"/>
    <property type="match status" value="1"/>
</dbReference>
<keyword evidence="5" id="KW-0274">FAD</keyword>
<proteinExistence type="inferred from homology"/>
<feature type="domain" description="Amine oxidase" evidence="6">
    <location>
        <begin position="14"/>
        <end position="467"/>
    </location>
</feature>
<dbReference type="RefSeq" id="XP_003032624.1">
    <property type="nucleotide sequence ID" value="XM_003032578.1"/>
</dbReference>
<dbReference type="SUPFAM" id="SSF51905">
    <property type="entry name" value="FAD/NAD(P)-binding domain"/>
    <property type="match status" value="1"/>
</dbReference>
<dbReference type="HOGENOM" id="CLU_004498_10_3_1"/>
<dbReference type="InParanoid" id="D8Q3N4"/>
<evidence type="ECO:0000256" key="1">
    <source>
        <dbReference type="ARBA" id="ARBA00001974"/>
    </source>
</evidence>
<dbReference type="Pfam" id="PF01593">
    <property type="entry name" value="Amino_oxidase"/>
    <property type="match status" value="1"/>
</dbReference>
<dbReference type="AlphaFoldDB" id="D8Q3N4"/>
<dbReference type="InterPro" id="IPR036188">
    <property type="entry name" value="FAD/NAD-bd_sf"/>
</dbReference>
<evidence type="ECO:0000256" key="4">
    <source>
        <dbReference type="PIRSR" id="PIRSR601613-1"/>
    </source>
</evidence>
<reference evidence="7 8" key="1">
    <citation type="journal article" date="2010" name="Nat. Biotechnol.">
        <title>Genome sequence of the model mushroom Schizophyllum commune.</title>
        <authorList>
            <person name="Ohm R.A."/>
            <person name="de Jong J.F."/>
            <person name="Lugones L.G."/>
            <person name="Aerts A."/>
            <person name="Kothe E."/>
            <person name="Stajich J.E."/>
            <person name="de Vries R.P."/>
            <person name="Record E."/>
            <person name="Levasseur A."/>
            <person name="Baker S.E."/>
            <person name="Bartholomew K.A."/>
            <person name="Coutinho P.M."/>
            <person name="Erdmann S."/>
            <person name="Fowler T.J."/>
            <person name="Gathman A.C."/>
            <person name="Lombard V."/>
            <person name="Henrissat B."/>
            <person name="Knabe N."/>
            <person name="Kuees U."/>
            <person name="Lilly W.W."/>
            <person name="Lindquist E."/>
            <person name="Lucas S."/>
            <person name="Magnuson J.K."/>
            <person name="Piumi F."/>
            <person name="Raudaskoski M."/>
            <person name="Salamov A."/>
            <person name="Schmutz J."/>
            <person name="Schwarze F.W.M.R."/>
            <person name="vanKuyk P.A."/>
            <person name="Horton J.S."/>
            <person name="Grigoriev I.V."/>
            <person name="Woesten H.A.B."/>
        </authorList>
    </citation>
    <scope>NUCLEOTIDE SEQUENCE [LARGE SCALE GENOMIC DNA]</scope>
    <source>
        <strain evidence="8">H4-8 / FGSC 9210</strain>
    </source>
</reference>
<evidence type="ECO:0000313" key="7">
    <source>
        <dbReference type="EMBL" id="EFI97721.1"/>
    </source>
</evidence>
<dbReference type="Proteomes" id="UP000007431">
    <property type="component" value="Unassembled WGS sequence"/>
</dbReference>
<dbReference type="PRINTS" id="PR00757">
    <property type="entry name" value="AMINEOXDASEF"/>
</dbReference>
<dbReference type="GO" id="GO:0003682">
    <property type="term" value="F:chromatin binding"/>
    <property type="evidence" value="ECO:0007669"/>
    <property type="project" value="TreeGrafter"/>
</dbReference>
<dbReference type="Gene3D" id="3.50.50.60">
    <property type="entry name" value="FAD/NAD(P)-binding domain"/>
    <property type="match status" value="1"/>
</dbReference>
<dbReference type="OrthoDB" id="5046242at2759"/>
<dbReference type="GO" id="GO:0016491">
    <property type="term" value="F:oxidoreductase activity"/>
    <property type="evidence" value="ECO:0007669"/>
    <property type="project" value="UniProtKB-KW"/>
</dbReference>
<dbReference type="STRING" id="578458.D8Q3N4"/>
<dbReference type="InterPro" id="IPR001613">
    <property type="entry name" value="Flavin_amine_oxidase"/>
</dbReference>
<dbReference type="KEGG" id="scm:SCHCO_02497199"/>
<dbReference type="SUPFAM" id="SSF54373">
    <property type="entry name" value="FAD-linked reductases, C-terminal domain"/>
    <property type="match status" value="1"/>
</dbReference>
<keyword evidence="8" id="KW-1185">Reference proteome</keyword>
<gene>
    <name evidence="7" type="ORF">SCHCODRAFT_67238</name>
</gene>
<keyword evidence="3 5" id="KW-0560">Oxidoreductase</keyword>
<dbReference type="OMA" id="CWDQDEC"/>
<feature type="binding site" evidence="4">
    <location>
        <position position="353"/>
    </location>
    <ligand>
        <name>substrate</name>
    </ligand>
</feature>
<evidence type="ECO:0000313" key="8">
    <source>
        <dbReference type="Proteomes" id="UP000007431"/>
    </source>
</evidence>
<dbReference type="InterPro" id="IPR050281">
    <property type="entry name" value="Flavin_monoamine_oxidase"/>
</dbReference>
<dbReference type="eggNOG" id="KOG0029">
    <property type="taxonomic scope" value="Eukaryota"/>
</dbReference>
<dbReference type="EC" id="1.4.3.-" evidence="5"/>
<feature type="binding site" evidence="4">
    <location>
        <begin position="33"/>
        <end position="34"/>
    </location>
    <ligand>
        <name>FAD</name>
        <dbReference type="ChEBI" id="CHEBI:57692"/>
    </ligand>
</feature>
<accession>D8Q3N4</accession>
<organism evidence="8">
    <name type="scientific">Schizophyllum commune (strain H4-8 / FGSC 9210)</name>
    <name type="common">Split gill fungus</name>
    <dbReference type="NCBI Taxonomy" id="578458"/>
    <lineage>
        <taxon>Eukaryota</taxon>
        <taxon>Fungi</taxon>
        <taxon>Dikarya</taxon>
        <taxon>Basidiomycota</taxon>
        <taxon>Agaricomycotina</taxon>
        <taxon>Agaricomycetes</taxon>
        <taxon>Agaricomycetidae</taxon>
        <taxon>Agaricales</taxon>
        <taxon>Schizophyllaceae</taxon>
        <taxon>Schizophyllum</taxon>
    </lineage>
</organism>
<evidence type="ECO:0000259" key="6">
    <source>
        <dbReference type="Pfam" id="PF01593"/>
    </source>
</evidence>
<comment type="cofactor">
    <cofactor evidence="1 5">
        <name>FAD</name>
        <dbReference type="ChEBI" id="CHEBI:57692"/>
    </cofactor>
</comment>
<feature type="binding site" evidence="4">
    <location>
        <position position="14"/>
    </location>
    <ligand>
        <name>FAD</name>
        <dbReference type="ChEBI" id="CHEBI:57692"/>
    </ligand>
</feature>
<dbReference type="VEuPathDB" id="FungiDB:SCHCODRAFT_02497199"/>
<keyword evidence="5" id="KW-0285">Flavoprotein</keyword>
<name>D8Q3N4_SCHCM</name>
<protein>
    <recommendedName>
        <fullName evidence="5">Amine oxidase</fullName>
        <ecNumber evidence="5">1.4.3.-</ecNumber>
    </recommendedName>
</protein>
<evidence type="ECO:0000256" key="5">
    <source>
        <dbReference type="RuleBase" id="RU362067"/>
    </source>
</evidence>
<dbReference type="GeneID" id="9595344"/>
<dbReference type="GO" id="GO:0050660">
    <property type="term" value="F:flavin adenine dinucleotide binding"/>
    <property type="evidence" value="ECO:0007669"/>
    <property type="project" value="TreeGrafter"/>
</dbReference>
<evidence type="ECO:0000256" key="2">
    <source>
        <dbReference type="ARBA" id="ARBA00005995"/>
    </source>
</evidence>
<dbReference type="GO" id="GO:0006338">
    <property type="term" value="P:chromatin remodeling"/>
    <property type="evidence" value="ECO:0007669"/>
    <property type="project" value="TreeGrafter"/>
</dbReference>
<feature type="binding site" evidence="4">
    <location>
        <position position="212"/>
    </location>
    <ligand>
        <name>FAD</name>
        <dbReference type="ChEBI" id="CHEBI:57692"/>
    </ligand>
</feature>
<dbReference type="EMBL" id="GL377305">
    <property type="protein sequence ID" value="EFI97721.1"/>
    <property type="molecule type" value="Genomic_DNA"/>
</dbReference>
<comment type="similarity">
    <text evidence="2 5">Belongs to the flavin monoamine oxidase family.</text>
</comment>
<dbReference type="Gene3D" id="3.90.660.10">
    <property type="match status" value="1"/>
</dbReference>